<evidence type="ECO:0000313" key="1">
    <source>
        <dbReference type="EMBL" id="RZS78725.1"/>
    </source>
</evidence>
<dbReference type="Proteomes" id="UP000292445">
    <property type="component" value="Unassembled WGS sequence"/>
</dbReference>
<dbReference type="AlphaFoldDB" id="A0A4Q7N9B7"/>
<comment type="caution">
    <text evidence="1">The sequence shown here is derived from an EMBL/GenBank/DDBJ whole genome shotgun (WGS) entry which is preliminary data.</text>
</comment>
<dbReference type="RefSeq" id="WP_130361659.1">
    <property type="nucleotide sequence ID" value="NZ_SGXC01000003.1"/>
</dbReference>
<protein>
    <submittedName>
        <fullName evidence="1">Uncharacterized protein</fullName>
    </submittedName>
</protein>
<proteinExistence type="predicted"/>
<keyword evidence="2" id="KW-1185">Reference proteome</keyword>
<evidence type="ECO:0000313" key="2">
    <source>
        <dbReference type="Proteomes" id="UP000292445"/>
    </source>
</evidence>
<sequence>MTLEEFSQIVERCSAAGKALAQAVACSDTQRIDAATQDLSLRVLDVQRAIPDALPGLQAARPEVRQAWRERLAEAAHPLKIGVELSTLNTVSASARYAALARISGADLSYSASGQLSR</sequence>
<name>A0A4Q7N9B7_9BURK</name>
<reference evidence="1 2" key="1">
    <citation type="submission" date="2019-02" db="EMBL/GenBank/DDBJ databases">
        <title>Genomic Encyclopedia of Type Strains, Phase IV (KMG-IV): sequencing the most valuable type-strain genomes for metagenomic binning, comparative biology and taxonomic classification.</title>
        <authorList>
            <person name="Goeker M."/>
        </authorList>
    </citation>
    <scope>NUCLEOTIDE SEQUENCE [LARGE SCALE GENOMIC DNA]</scope>
    <source>
        <strain evidence="1 2">K24</strain>
    </source>
</reference>
<dbReference type="EMBL" id="SGXC01000003">
    <property type="protein sequence ID" value="RZS78725.1"/>
    <property type="molecule type" value="Genomic_DNA"/>
</dbReference>
<gene>
    <name evidence="1" type="ORF">EV675_5382</name>
</gene>
<accession>A0A4Q7N9B7</accession>
<organism evidence="1 2">
    <name type="scientific">Pigmentiphaga kullae</name>
    <dbReference type="NCBI Taxonomy" id="151784"/>
    <lineage>
        <taxon>Bacteria</taxon>
        <taxon>Pseudomonadati</taxon>
        <taxon>Pseudomonadota</taxon>
        <taxon>Betaproteobacteria</taxon>
        <taxon>Burkholderiales</taxon>
        <taxon>Alcaligenaceae</taxon>
        <taxon>Pigmentiphaga</taxon>
    </lineage>
</organism>
<dbReference type="OrthoDB" id="8686030at2"/>